<organism evidence="1 2">
    <name type="scientific">Candidatus Magasanikbacteria bacterium GW2011_GWE2_42_7</name>
    <dbReference type="NCBI Taxonomy" id="1619052"/>
    <lineage>
        <taxon>Bacteria</taxon>
        <taxon>Candidatus Magasanikiibacteriota</taxon>
    </lineage>
</organism>
<gene>
    <name evidence="1" type="ORF">UV42_C0020G0013</name>
</gene>
<sequence length="153" mass="17198">MVRQELTPEMRAVWNAKIGLPEEPEADPMQEIGETDQEEQVTNEIYRYYQFSGDRANHGKHEYAMREIEGKLGLPKGTIDGSTMDAINHELGQITVELTAFLRQQSSQSPNLHAKRGKNLVLHQAYELFGHVPEDVLEAIADDVAEAVCGFSM</sequence>
<evidence type="ECO:0000313" key="2">
    <source>
        <dbReference type="Proteomes" id="UP000033867"/>
    </source>
</evidence>
<dbReference type="AlphaFoldDB" id="A0A0G1DLP5"/>
<comment type="caution">
    <text evidence="1">The sequence shown here is derived from an EMBL/GenBank/DDBJ whole genome shotgun (WGS) entry which is preliminary data.</text>
</comment>
<accession>A0A0G1DLP5</accession>
<proteinExistence type="predicted"/>
<evidence type="ECO:0000313" key="1">
    <source>
        <dbReference type="EMBL" id="KKS71751.1"/>
    </source>
</evidence>
<dbReference type="EMBL" id="LCEK01000020">
    <property type="protein sequence ID" value="KKS71751.1"/>
    <property type="molecule type" value="Genomic_DNA"/>
</dbReference>
<protein>
    <submittedName>
        <fullName evidence="1">Uncharacterized protein</fullName>
    </submittedName>
</protein>
<reference evidence="1 2" key="1">
    <citation type="journal article" date="2015" name="Nature">
        <title>rRNA introns, odd ribosomes, and small enigmatic genomes across a large radiation of phyla.</title>
        <authorList>
            <person name="Brown C.T."/>
            <person name="Hug L.A."/>
            <person name="Thomas B.C."/>
            <person name="Sharon I."/>
            <person name="Castelle C.J."/>
            <person name="Singh A."/>
            <person name="Wilkins M.J."/>
            <person name="Williams K.H."/>
            <person name="Banfield J.F."/>
        </authorList>
    </citation>
    <scope>NUCLEOTIDE SEQUENCE [LARGE SCALE GENOMIC DNA]</scope>
</reference>
<name>A0A0G1DLP5_9BACT</name>
<dbReference type="Proteomes" id="UP000033867">
    <property type="component" value="Unassembled WGS sequence"/>
</dbReference>